<dbReference type="KEGG" id="tut:107369089"/>
<dbReference type="Proteomes" id="UP000015104">
    <property type="component" value="Unassembled WGS sequence"/>
</dbReference>
<feature type="domain" description="Thiolase C-terminal" evidence="15">
    <location>
        <begin position="294"/>
        <end position="413"/>
    </location>
</feature>
<name>T1JQV0_TETUR</name>
<reference evidence="17" key="1">
    <citation type="submission" date="2011-08" db="EMBL/GenBank/DDBJ databases">
        <authorList>
            <person name="Rombauts S."/>
        </authorList>
    </citation>
    <scope>NUCLEOTIDE SEQUENCE</scope>
    <source>
        <strain evidence="17">London</strain>
    </source>
</reference>
<dbReference type="STRING" id="32264.T1JQV0"/>
<comment type="similarity">
    <text evidence="3 13">Belongs to the thiolase-like superfamily. Thiolase family.</text>
</comment>
<dbReference type="PANTHER" id="PTHR18919:SF156">
    <property type="entry name" value="ACETYL-COA ACETYLTRANSFERASE, MITOCHONDRIAL"/>
    <property type="match status" value="1"/>
</dbReference>
<comment type="subunit">
    <text evidence="4">Homotetramer.</text>
</comment>
<dbReference type="HOGENOM" id="CLU_031026_0_0_1"/>
<dbReference type="PROSITE" id="PS00098">
    <property type="entry name" value="THIOLASE_1"/>
    <property type="match status" value="1"/>
</dbReference>
<dbReference type="eggNOG" id="KOG1390">
    <property type="taxonomic scope" value="Eukaryota"/>
</dbReference>
<evidence type="ECO:0000256" key="6">
    <source>
        <dbReference type="ARBA" id="ARBA00022679"/>
    </source>
</evidence>
<evidence type="ECO:0000256" key="4">
    <source>
        <dbReference type="ARBA" id="ARBA00011881"/>
    </source>
</evidence>
<dbReference type="GO" id="GO:0046872">
    <property type="term" value="F:metal ion binding"/>
    <property type="evidence" value="ECO:0007669"/>
    <property type="project" value="UniProtKB-KW"/>
</dbReference>
<evidence type="ECO:0000256" key="12">
    <source>
        <dbReference type="PIRSR" id="PIRSR000429-1"/>
    </source>
</evidence>
<sequence>MISKVFKTVSPTSIKSIRYLSIQAASKPDVVIVSALRTPIGSFRGSLSQLTAPQLASQAVKALISQSNIKPEQVDEVILGNVVGAGAGQAPTRQAVINAGLPPKTITTTINKVCASGMKSIMFSASSLALFQTNIMIAGGMESMSNVPFYLRRGDATYGNAQLIDGIIHDGLWDSFHQIHMGNCGENTAKKYGITREDQDKYAIGSYEKSAAAAKAGLFDKERISVAVPDRKAGTKTITDDEEYHKVDFNKMSSLRSVFQKDGTITAANASKLNDGAAACLLMRSTTATELGLNPLAKIVDYADNEIEPIDFPIAPVGAMQKLMDRNGLKAHDVAMWEINEAFSVVPLVNIKILGLDPAKVNMNGGAVSLGHPIGMSGARIVNHLVHNLKSGEFGIASICNGGGGASAILIQRI</sequence>
<evidence type="ECO:0000313" key="17">
    <source>
        <dbReference type="Proteomes" id="UP000015104"/>
    </source>
</evidence>
<dbReference type="InterPro" id="IPR020616">
    <property type="entry name" value="Thiolase_N"/>
</dbReference>
<dbReference type="InterPro" id="IPR002155">
    <property type="entry name" value="Thiolase"/>
</dbReference>
<keyword evidence="17" id="KW-1185">Reference proteome</keyword>
<dbReference type="GO" id="GO:0006635">
    <property type="term" value="P:fatty acid beta-oxidation"/>
    <property type="evidence" value="ECO:0007669"/>
    <property type="project" value="TreeGrafter"/>
</dbReference>
<dbReference type="OMA" id="TAMAVEC"/>
<proteinExistence type="inferred from homology"/>
<dbReference type="EC" id="2.3.1.9" evidence="5"/>
<evidence type="ECO:0000256" key="5">
    <source>
        <dbReference type="ARBA" id="ARBA00012705"/>
    </source>
</evidence>
<keyword evidence="8" id="KW-0809">Transit peptide</keyword>
<feature type="active site" description="Acyl-thioester intermediate" evidence="12">
    <location>
        <position position="114"/>
    </location>
</feature>
<evidence type="ECO:0000259" key="15">
    <source>
        <dbReference type="Pfam" id="PF02803"/>
    </source>
</evidence>
<accession>T1JQV0</accession>
<keyword evidence="7" id="KW-0479">Metal-binding</keyword>
<dbReference type="AlphaFoldDB" id="T1JQV0"/>
<comment type="pathway">
    <text evidence="2">Lipid metabolism.</text>
</comment>
<evidence type="ECO:0000256" key="3">
    <source>
        <dbReference type="ARBA" id="ARBA00010982"/>
    </source>
</evidence>
<dbReference type="OrthoDB" id="5404651at2759"/>
<dbReference type="Gene3D" id="3.40.47.10">
    <property type="match status" value="2"/>
</dbReference>
<dbReference type="InterPro" id="IPR020615">
    <property type="entry name" value="Thiolase_acyl_enz_int_AS"/>
</dbReference>
<keyword evidence="9" id="KW-0630">Potassium</keyword>
<dbReference type="PANTHER" id="PTHR18919">
    <property type="entry name" value="ACETYL-COA C-ACYLTRANSFERASE"/>
    <property type="match status" value="1"/>
</dbReference>
<keyword evidence="11 13" id="KW-0012">Acyltransferase</keyword>
<dbReference type="InterPro" id="IPR016039">
    <property type="entry name" value="Thiolase-like"/>
</dbReference>
<dbReference type="GO" id="GO:0003985">
    <property type="term" value="F:acetyl-CoA C-acetyltransferase activity"/>
    <property type="evidence" value="ECO:0007669"/>
    <property type="project" value="UniProtKB-EC"/>
</dbReference>
<organism evidence="16 17">
    <name type="scientific">Tetranychus urticae</name>
    <name type="common">Two-spotted spider mite</name>
    <dbReference type="NCBI Taxonomy" id="32264"/>
    <lineage>
        <taxon>Eukaryota</taxon>
        <taxon>Metazoa</taxon>
        <taxon>Ecdysozoa</taxon>
        <taxon>Arthropoda</taxon>
        <taxon>Chelicerata</taxon>
        <taxon>Arachnida</taxon>
        <taxon>Acari</taxon>
        <taxon>Acariformes</taxon>
        <taxon>Trombidiformes</taxon>
        <taxon>Prostigmata</taxon>
        <taxon>Eleutherengona</taxon>
        <taxon>Raphignathae</taxon>
        <taxon>Tetranychoidea</taxon>
        <taxon>Tetranychidae</taxon>
        <taxon>Tetranychus</taxon>
    </lineage>
</organism>
<evidence type="ECO:0000256" key="10">
    <source>
        <dbReference type="ARBA" id="ARBA00023128"/>
    </source>
</evidence>
<feature type="active site" description="Proton acceptor" evidence="12">
    <location>
        <position position="400"/>
    </location>
</feature>
<evidence type="ECO:0000256" key="1">
    <source>
        <dbReference type="ARBA" id="ARBA00004173"/>
    </source>
</evidence>
<dbReference type="InterPro" id="IPR020613">
    <property type="entry name" value="Thiolase_CS"/>
</dbReference>
<evidence type="ECO:0000256" key="9">
    <source>
        <dbReference type="ARBA" id="ARBA00022958"/>
    </source>
</evidence>
<dbReference type="PIRSF" id="PIRSF000429">
    <property type="entry name" value="Ac-CoA_Ac_transf"/>
    <property type="match status" value="1"/>
</dbReference>
<dbReference type="PROSITE" id="PS00737">
    <property type="entry name" value="THIOLASE_2"/>
    <property type="match status" value="1"/>
</dbReference>
<keyword evidence="6 13" id="KW-0808">Transferase</keyword>
<dbReference type="EMBL" id="CAEY01000441">
    <property type="status" value="NOT_ANNOTATED_CDS"/>
    <property type="molecule type" value="Genomic_DNA"/>
</dbReference>
<dbReference type="InterPro" id="IPR020610">
    <property type="entry name" value="Thiolase_AS"/>
</dbReference>
<dbReference type="InterPro" id="IPR020617">
    <property type="entry name" value="Thiolase_C"/>
</dbReference>
<dbReference type="SUPFAM" id="SSF53901">
    <property type="entry name" value="Thiolase-like"/>
    <property type="match status" value="2"/>
</dbReference>
<protein>
    <recommendedName>
        <fullName evidence="5">acetyl-CoA C-acetyltransferase</fullName>
        <ecNumber evidence="5">2.3.1.9</ecNumber>
    </recommendedName>
</protein>
<evidence type="ECO:0000256" key="2">
    <source>
        <dbReference type="ARBA" id="ARBA00005189"/>
    </source>
</evidence>
<feature type="domain" description="Thiolase N-terminal" evidence="14">
    <location>
        <begin position="30"/>
        <end position="284"/>
    </location>
</feature>
<dbReference type="CDD" id="cd00751">
    <property type="entry name" value="thiolase"/>
    <property type="match status" value="1"/>
</dbReference>
<evidence type="ECO:0000313" key="16">
    <source>
        <dbReference type="EnsemblMetazoa" id="tetur01g04550.1"/>
    </source>
</evidence>
<dbReference type="EnsemblMetazoa" id="tetur01g04550.1">
    <property type="protein sequence ID" value="tetur01g04550.1"/>
    <property type="gene ID" value="tetur01g04550"/>
</dbReference>
<gene>
    <name evidence="16" type="primary">107369089</name>
</gene>
<evidence type="ECO:0000256" key="8">
    <source>
        <dbReference type="ARBA" id="ARBA00022946"/>
    </source>
</evidence>
<dbReference type="FunFam" id="3.40.47.10:FF:000007">
    <property type="entry name" value="acetyl-CoA acetyltransferase, mitochondrial"/>
    <property type="match status" value="1"/>
</dbReference>
<dbReference type="GO" id="GO:0005739">
    <property type="term" value="C:mitochondrion"/>
    <property type="evidence" value="ECO:0007669"/>
    <property type="project" value="UniProtKB-SubCell"/>
</dbReference>
<evidence type="ECO:0000259" key="14">
    <source>
        <dbReference type="Pfam" id="PF00108"/>
    </source>
</evidence>
<reference evidence="16" key="2">
    <citation type="submission" date="2015-06" db="UniProtKB">
        <authorList>
            <consortium name="EnsemblMetazoa"/>
        </authorList>
    </citation>
    <scope>IDENTIFICATION</scope>
</reference>
<dbReference type="PROSITE" id="PS00099">
    <property type="entry name" value="THIOLASE_3"/>
    <property type="match status" value="1"/>
</dbReference>
<evidence type="ECO:0000256" key="11">
    <source>
        <dbReference type="ARBA" id="ARBA00023315"/>
    </source>
</evidence>
<evidence type="ECO:0000256" key="13">
    <source>
        <dbReference type="RuleBase" id="RU003557"/>
    </source>
</evidence>
<comment type="subcellular location">
    <subcellularLocation>
        <location evidence="1">Mitochondrion</location>
    </subcellularLocation>
</comment>
<dbReference type="NCBIfam" id="TIGR01930">
    <property type="entry name" value="AcCoA-C-Actrans"/>
    <property type="match status" value="1"/>
</dbReference>
<dbReference type="Pfam" id="PF00108">
    <property type="entry name" value="Thiolase_N"/>
    <property type="match status" value="1"/>
</dbReference>
<keyword evidence="10" id="KW-0496">Mitochondrion</keyword>
<evidence type="ECO:0000256" key="7">
    <source>
        <dbReference type="ARBA" id="ARBA00022723"/>
    </source>
</evidence>
<dbReference type="Pfam" id="PF02803">
    <property type="entry name" value="Thiolase_C"/>
    <property type="match status" value="1"/>
</dbReference>
<feature type="active site" description="Proton acceptor" evidence="12">
    <location>
        <position position="372"/>
    </location>
</feature>